<dbReference type="Proteomes" id="UP000663760">
    <property type="component" value="Chromosome 17"/>
</dbReference>
<keyword evidence="2" id="KW-1133">Transmembrane helix</keyword>
<name>A0A7I8LJQ0_SPIIN</name>
<dbReference type="EMBL" id="LR746280">
    <property type="protein sequence ID" value="CAA7410283.1"/>
    <property type="molecule type" value="Genomic_DNA"/>
</dbReference>
<keyword evidence="4" id="KW-1185">Reference proteome</keyword>
<sequence>MASSLQPPSRPALVDLSLLPAGSLPPPPGGASYVPTFVVLGVIAALAAVACFVGQVWARRCLRPKTRRGYDAEEGGLGTSVPPAGKPAENGGAKPPHAR</sequence>
<evidence type="ECO:0000313" key="4">
    <source>
        <dbReference type="Proteomes" id="UP000663760"/>
    </source>
</evidence>
<feature type="region of interest" description="Disordered" evidence="1">
    <location>
        <begin position="68"/>
        <end position="99"/>
    </location>
</feature>
<protein>
    <submittedName>
        <fullName evidence="3">Uncharacterized protein</fullName>
    </submittedName>
</protein>
<evidence type="ECO:0000256" key="2">
    <source>
        <dbReference type="SAM" id="Phobius"/>
    </source>
</evidence>
<keyword evidence="2" id="KW-0812">Transmembrane</keyword>
<feature type="transmembrane region" description="Helical" evidence="2">
    <location>
        <begin position="33"/>
        <end position="58"/>
    </location>
</feature>
<dbReference type="OrthoDB" id="689238at2759"/>
<accession>A0A7I8LJQ0</accession>
<evidence type="ECO:0000313" key="3">
    <source>
        <dbReference type="EMBL" id="CAA7410283.1"/>
    </source>
</evidence>
<organism evidence="3 4">
    <name type="scientific">Spirodela intermedia</name>
    <name type="common">Intermediate duckweed</name>
    <dbReference type="NCBI Taxonomy" id="51605"/>
    <lineage>
        <taxon>Eukaryota</taxon>
        <taxon>Viridiplantae</taxon>
        <taxon>Streptophyta</taxon>
        <taxon>Embryophyta</taxon>
        <taxon>Tracheophyta</taxon>
        <taxon>Spermatophyta</taxon>
        <taxon>Magnoliopsida</taxon>
        <taxon>Liliopsida</taxon>
        <taxon>Araceae</taxon>
        <taxon>Lemnoideae</taxon>
        <taxon>Spirodela</taxon>
    </lineage>
</organism>
<evidence type="ECO:0000256" key="1">
    <source>
        <dbReference type="SAM" id="MobiDB-lite"/>
    </source>
</evidence>
<proteinExistence type="predicted"/>
<gene>
    <name evidence="3" type="ORF">SI8410_17020961</name>
</gene>
<keyword evidence="2" id="KW-0472">Membrane</keyword>
<dbReference type="AlphaFoldDB" id="A0A7I8LJQ0"/>
<reference evidence="3" key="1">
    <citation type="submission" date="2020-02" db="EMBL/GenBank/DDBJ databases">
        <authorList>
            <person name="Scholz U."/>
            <person name="Mascher M."/>
            <person name="Fiebig A."/>
        </authorList>
    </citation>
    <scope>NUCLEOTIDE SEQUENCE</scope>
</reference>